<proteinExistence type="predicted"/>
<evidence type="ECO:0000256" key="1">
    <source>
        <dbReference type="SAM" id="Phobius"/>
    </source>
</evidence>
<dbReference type="PANTHER" id="PTHR31735">
    <property type="entry name" value="VACUOLAR MEMBRANE PROTEIN YPL162C"/>
    <property type="match status" value="1"/>
</dbReference>
<accession>A0A1B7TGZ8</accession>
<dbReference type="GO" id="GO:0016020">
    <property type="term" value="C:membrane"/>
    <property type="evidence" value="ECO:0007669"/>
    <property type="project" value="TreeGrafter"/>
</dbReference>
<keyword evidence="3" id="KW-1185">Reference proteome</keyword>
<evidence type="ECO:0008006" key="4">
    <source>
        <dbReference type="Google" id="ProtNLM"/>
    </source>
</evidence>
<name>A0A1B7TGZ8_9ASCO</name>
<organism evidence="2 3">
    <name type="scientific">Hanseniaspora valbyensis NRRL Y-1626</name>
    <dbReference type="NCBI Taxonomy" id="766949"/>
    <lineage>
        <taxon>Eukaryota</taxon>
        <taxon>Fungi</taxon>
        <taxon>Dikarya</taxon>
        <taxon>Ascomycota</taxon>
        <taxon>Saccharomycotina</taxon>
        <taxon>Saccharomycetes</taxon>
        <taxon>Saccharomycodales</taxon>
        <taxon>Saccharomycodaceae</taxon>
        <taxon>Hanseniaspora</taxon>
    </lineage>
</organism>
<feature type="transmembrane region" description="Helical" evidence="1">
    <location>
        <begin position="22"/>
        <end position="44"/>
    </location>
</feature>
<sequence>MPVITQPTQPPQPPKLKDSCLLLGYLSIIIQCFLGLIILSALIVKRLREHPKRKMQIFVYDIVKQLSGAIGIHFINLLLSILLSNSDPEVSISTCKKIKKITIVKKILISFISVYSNKDGNGGNDGDDKTQCSWYFLNLLSDCTFGVYIFYYIINKVNSIFKNSFNFKNIESGNYWELKVEKRLATSSQFKNMDDKSIVSINGKIVKDHAILQAIPDKHKNGYSIRINGPKFKILLVQTMIFFISLIIMKLIISILLEIDIIGNVLFHITDEILGFMSKLFRSADIFFVMFVAPLCLNIFQYVCIDSIIKLKPKLKKLITTENEEQVETDINDEYRFLIDKLSYENFEENVPLLA</sequence>
<keyword evidence="1" id="KW-0472">Membrane</keyword>
<feature type="transmembrane region" description="Helical" evidence="1">
    <location>
        <begin position="286"/>
        <end position="309"/>
    </location>
</feature>
<feature type="transmembrane region" description="Helical" evidence="1">
    <location>
        <begin position="234"/>
        <end position="257"/>
    </location>
</feature>
<evidence type="ECO:0000313" key="2">
    <source>
        <dbReference type="EMBL" id="OBA28004.1"/>
    </source>
</evidence>
<protein>
    <recommendedName>
        <fullName evidence="4">Vacuolar membrane protein</fullName>
    </recommendedName>
</protein>
<keyword evidence="1" id="KW-0812">Transmembrane</keyword>
<dbReference type="Proteomes" id="UP000092321">
    <property type="component" value="Unassembled WGS sequence"/>
</dbReference>
<evidence type="ECO:0000313" key="3">
    <source>
        <dbReference type="Proteomes" id="UP000092321"/>
    </source>
</evidence>
<gene>
    <name evidence="2" type="ORF">HANVADRAFT_58278</name>
</gene>
<dbReference type="EMBL" id="LXPE01000005">
    <property type="protein sequence ID" value="OBA28004.1"/>
    <property type="molecule type" value="Genomic_DNA"/>
</dbReference>
<dbReference type="PANTHER" id="PTHR31735:SF1">
    <property type="entry name" value="VACUOLAR MEMBRANE PROTEIN YPL162C"/>
    <property type="match status" value="1"/>
</dbReference>
<dbReference type="Pfam" id="PF12400">
    <property type="entry name" value="STIMATE"/>
    <property type="match status" value="1"/>
</dbReference>
<keyword evidence="1" id="KW-1133">Transmembrane helix</keyword>
<comment type="caution">
    <text evidence="2">The sequence shown here is derived from an EMBL/GenBank/DDBJ whole genome shotgun (WGS) entry which is preliminary data.</text>
</comment>
<dbReference type="OrthoDB" id="431202at2759"/>
<dbReference type="AlphaFoldDB" id="A0A1B7TGZ8"/>
<reference evidence="3" key="1">
    <citation type="journal article" date="2016" name="Proc. Natl. Acad. Sci. U.S.A.">
        <title>Comparative genomics of biotechnologically important yeasts.</title>
        <authorList>
            <person name="Riley R."/>
            <person name="Haridas S."/>
            <person name="Wolfe K.H."/>
            <person name="Lopes M.R."/>
            <person name="Hittinger C.T."/>
            <person name="Goeker M."/>
            <person name="Salamov A.A."/>
            <person name="Wisecaver J.H."/>
            <person name="Long T.M."/>
            <person name="Calvey C.H."/>
            <person name="Aerts A.L."/>
            <person name="Barry K.W."/>
            <person name="Choi C."/>
            <person name="Clum A."/>
            <person name="Coughlan A.Y."/>
            <person name="Deshpande S."/>
            <person name="Douglass A.P."/>
            <person name="Hanson S.J."/>
            <person name="Klenk H.-P."/>
            <person name="LaButti K.M."/>
            <person name="Lapidus A."/>
            <person name="Lindquist E.A."/>
            <person name="Lipzen A.M."/>
            <person name="Meier-Kolthoff J.P."/>
            <person name="Ohm R.A."/>
            <person name="Otillar R.P."/>
            <person name="Pangilinan J.L."/>
            <person name="Peng Y."/>
            <person name="Rokas A."/>
            <person name="Rosa C.A."/>
            <person name="Scheuner C."/>
            <person name="Sibirny A.A."/>
            <person name="Slot J.C."/>
            <person name="Stielow J.B."/>
            <person name="Sun H."/>
            <person name="Kurtzman C.P."/>
            <person name="Blackwell M."/>
            <person name="Grigoriev I.V."/>
            <person name="Jeffries T.W."/>
        </authorList>
    </citation>
    <scope>NUCLEOTIDE SEQUENCE [LARGE SCALE GENOMIC DNA]</scope>
    <source>
        <strain evidence="3">NRRL Y-1626</strain>
    </source>
</reference>
<feature type="transmembrane region" description="Helical" evidence="1">
    <location>
        <begin position="65"/>
        <end position="83"/>
    </location>
</feature>
<dbReference type="InterPro" id="IPR022127">
    <property type="entry name" value="STIMATE/YPL162C"/>
</dbReference>
<feature type="transmembrane region" description="Helical" evidence="1">
    <location>
        <begin position="134"/>
        <end position="154"/>
    </location>
</feature>